<feature type="region of interest" description="Disordered" evidence="2">
    <location>
        <begin position="1"/>
        <end position="35"/>
    </location>
</feature>
<evidence type="ECO:0000313" key="4">
    <source>
        <dbReference type="Proteomes" id="UP000041254"/>
    </source>
</evidence>
<feature type="coiled-coil region" evidence="1">
    <location>
        <begin position="460"/>
        <end position="519"/>
    </location>
</feature>
<proteinExistence type="predicted"/>
<organism evidence="3 4">
    <name type="scientific">Vitrella brassicaformis (strain CCMP3155)</name>
    <dbReference type="NCBI Taxonomy" id="1169540"/>
    <lineage>
        <taxon>Eukaryota</taxon>
        <taxon>Sar</taxon>
        <taxon>Alveolata</taxon>
        <taxon>Colpodellida</taxon>
        <taxon>Vitrellaceae</taxon>
        <taxon>Vitrella</taxon>
    </lineage>
</organism>
<dbReference type="InParanoid" id="A0A0G4EZB0"/>
<dbReference type="PANTHER" id="PTHR31432:SF0">
    <property type="entry name" value="INTRAFLAGELLAR TRANSPORT PROTEIN 74 HOMOLOG"/>
    <property type="match status" value="1"/>
</dbReference>
<accession>A0A0G4EZB0</accession>
<dbReference type="STRING" id="1169540.A0A0G4EZB0"/>
<evidence type="ECO:0008006" key="5">
    <source>
        <dbReference type="Google" id="ProtNLM"/>
    </source>
</evidence>
<dbReference type="GO" id="GO:0035735">
    <property type="term" value="P:intraciliary transport involved in cilium assembly"/>
    <property type="evidence" value="ECO:0007669"/>
    <property type="project" value="TreeGrafter"/>
</dbReference>
<evidence type="ECO:0000256" key="1">
    <source>
        <dbReference type="SAM" id="Coils"/>
    </source>
</evidence>
<protein>
    <recommendedName>
        <fullName evidence="5">Intraflagellar transport protein 74 homolog</fullName>
    </recommendedName>
</protein>
<keyword evidence="1" id="KW-0175">Coiled coil</keyword>
<keyword evidence="4" id="KW-1185">Reference proteome</keyword>
<dbReference type="GO" id="GO:0005929">
    <property type="term" value="C:cilium"/>
    <property type="evidence" value="ECO:0007669"/>
    <property type="project" value="TreeGrafter"/>
</dbReference>
<dbReference type="GO" id="GO:0048487">
    <property type="term" value="F:beta-tubulin binding"/>
    <property type="evidence" value="ECO:0007669"/>
    <property type="project" value="InterPro"/>
</dbReference>
<dbReference type="EMBL" id="CDMY01000355">
    <property type="protein sequence ID" value="CEM04647.1"/>
    <property type="molecule type" value="Genomic_DNA"/>
</dbReference>
<dbReference type="Proteomes" id="UP000041254">
    <property type="component" value="Unassembled WGS sequence"/>
</dbReference>
<dbReference type="GO" id="GO:0030992">
    <property type="term" value="C:intraciliary transport particle B"/>
    <property type="evidence" value="ECO:0007669"/>
    <property type="project" value="InterPro"/>
</dbReference>
<feature type="coiled-coil region" evidence="1">
    <location>
        <begin position="99"/>
        <end position="157"/>
    </location>
</feature>
<dbReference type="OMA" id="RYWEELM"/>
<sequence>MQRPSSRGYGPTPPSRMGIAAPPGTGVTRPITGSLGYGGVPGTAMRGRMGTAMRDGAIGVGVATEVKVADRPVTQQGLMGMKTGQIGPGRQVYDRSYYMTQLRQKTGELMNEINRFRQEIDTIQNDTSLFQQYERRYDELIKKVRTLEGDLADYNLALDKQRHDTRPEEVQHMFKVLKTQNDQQRAILDSIFLEKKQNEEQIASVEDEIEKVRKASEERLNELHPDQREQYEGFQNENETLLQEVRAHRAELDDVTRRLADVEARLRSDAYRLKFQQLREAASELQERKGELEKLTAHTRLSIPEQRELLKTKVRDDNAVIVQSEQQVGEVRADIDRYRRQLQELEEEGKHMKENEHEKYQLLFRKDQEMTTFMANYESARQAEEEHIQAKQSRVVSLLESITRSCERQAAMPTSDRVKDMTEELDFKSEQLGNAQTTHVRLQGELQKRHEELQKITTLDEKIAAELQSLEERRQFMTQEMAGKLSDVDRVREDGRREKIELEERRERLYGRRDVLKQQVNFVKINLDSKRQLLADHETHQALETQEQKLKHFEQNLYHLRTFIHSKTAESDFEQQRKACTQLVEQLNQLMVKAQTTSAMGPLSGPTSMGLNIGGGVNTMTIR</sequence>
<dbReference type="AlphaFoldDB" id="A0A0G4EZB0"/>
<evidence type="ECO:0000313" key="3">
    <source>
        <dbReference type="EMBL" id="CEM04647.1"/>
    </source>
</evidence>
<gene>
    <name evidence="3" type="ORF">Vbra_14069</name>
</gene>
<evidence type="ECO:0000256" key="2">
    <source>
        <dbReference type="SAM" id="MobiDB-lite"/>
    </source>
</evidence>
<reference evidence="3 4" key="1">
    <citation type="submission" date="2014-11" db="EMBL/GenBank/DDBJ databases">
        <authorList>
            <person name="Zhu J."/>
            <person name="Qi W."/>
            <person name="Song R."/>
        </authorList>
    </citation>
    <scope>NUCLEOTIDE SEQUENCE [LARGE SCALE GENOMIC DNA]</scope>
</reference>
<name>A0A0G4EZB0_VITBC</name>
<dbReference type="PANTHER" id="PTHR31432">
    <property type="entry name" value="INTRAFLAGELLAR TRANSPORT PROTEIN 74 HOMOLOG"/>
    <property type="match status" value="1"/>
</dbReference>
<dbReference type="VEuPathDB" id="CryptoDB:Vbra_14069"/>
<feature type="coiled-coil region" evidence="1">
    <location>
        <begin position="188"/>
        <end position="394"/>
    </location>
</feature>
<dbReference type="OrthoDB" id="444379at2759"/>
<dbReference type="InterPro" id="IPR029602">
    <property type="entry name" value="IFT74"/>
</dbReference>